<dbReference type="PROSITE" id="PS51074">
    <property type="entry name" value="DPH_MB"/>
    <property type="match status" value="1"/>
</dbReference>
<comment type="catalytic activity">
    <reaction evidence="8">
        <text>2 [3Fe-4S](0)-[protein] + 2 Fe(2+)-[Dph3] + NADH = 2 [4Fe-4S](1+)-[protein] + 2 [Dph3] + NAD(+) + H(+)</text>
        <dbReference type="Rhea" id="RHEA:71239"/>
        <dbReference type="Rhea" id="RHEA-COMP:17997"/>
        <dbReference type="Rhea" id="RHEA-COMP:17998"/>
        <dbReference type="Rhea" id="RHEA-COMP:18001"/>
        <dbReference type="Rhea" id="RHEA-COMP:18002"/>
        <dbReference type="ChEBI" id="CHEBI:15378"/>
        <dbReference type="ChEBI" id="CHEBI:29033"/>
        <dbReference type="ChEBI" id="CHEBI:33723"/>
        <dbReference type="ChEBI" id="CHEBI:47402"/>
        <dbReference type="ChEBI" id="CHEBI:57540"/>
        <dbReference type="ChEBI" id="CHEBI:57945"/>
        <dbReference type="ChEBI" id="CHEBI:83228"/>
    </reaction>
</comment>
<dbReference type="InterPro" id="IPR036671">
    <property type="entry name" value="DPH_MB_sf"/>
</dbReference>
<dbReference type="GO" id="GO:0017183">
    <property type="term" value="P:protein histidyl modification to diphthamide"/>
    <property type="evidence" value="ECO:0007669"/>
    <property type="project" value="UniProtKB-UniPathway"/>
</dbReference>
<gene>
    <name evidence="10" type="ORF">UA08_04780</name>
</gene>
<comment type="pathway">
    <text evidence="2">Protein modification; peptidyl-diphthamide biosynthesis.</text>
</comment>
<comment type="caution">
    <text evidence="10">The sequence shown here is derived from an EMBL/GenBank/DDBJ whole genome shotgun (WGS) entry which is preliminary data.</text>
</comment>
<dbReference type="Gene3D" id="3.10.660.10">
    <property type="entry name" value="DPH Zinc finger"/>
    <property type="match status" value="1"/>
</dbReference>
<evidence type="ECO:0000256" key="5">
    <source>
        <dbReference type="ARBA" id="ARBA00024032"/>
    </source>
</evidence>
<dbReference type="RefSeq" id="XP_020120115.1">
    <property type="nucleotide sequence ID" value="XM_020267088.1"/>
</dbReference>
<dbReference type="GO" id="GO:0051225">
    <property type="term" value="P:spindle assembly"/>
    <property type="evidence" value="ECO:0007669"/>
    <property type="project" value="InterPro"/>
</dbReference>
<name>A0A225ANP5_TALAT</name>
<dbReference type="UniPathway" id="UPA00559"/>
<keyword evidence="11" id="KW-1185">Reference proteome</keyword>
<evidence type="ECO:0000256" key="4">
    <source>
        <dbReference type="ARBA" id="ARBA00023004"/>
    </source>
</evidence>
<evidence type="ECO:0000256" key="6">
    <source>
        <dbReference type="ARBA" id="ARBA00036267"/>
    </source>
</evidence>
<dbReference type="AlphaFoldDB" id="A0A225ANP5"/>
<evidence type="ECO:0000256" key="3">
    <source>
        <dbReference type="ARBA" id="ARBA00022723"/>
    </source>
</evidence>
<dbReference type="FunFam" id="3.10.660.10:FF:000001">
    <property type="entry name" value="Diphthamide biosynthesis 3"/>
    <property type="match status" value="1"/>
</dbReference>
<dbReference type="GO" id="GO:0070652">
    <property type="term" value="C:HAUS complex"/>
    <property type="evidence" value="ECO:0007669"/>
    <property type="project" value="InterPro"/>
</dbReference>
<dbReference type="GO" id="GO:0046872">
    <property type="term" value="F:metal ion binding"/>
    <property type="evidence" value="ECO:0007669"/>
    <property type="project" value="UniProtKB-KW"/>
</dbReference>
<evidence type="ECO:0000313" key="11">
    <source>
        <dbReference type="Proteomes" id="UP000214365"/>
    </source>
</evidence>
<dbReference type="Pfam" id="PF14735">
    <property type="entry name" value="HAUS4"/>
    <property type="match status" value="1"/>
</dbReference>
<evidence type="ECO:0000256" key="7">
    <source>
        <dbReference type="ARBA" id="ARBA00041070"/>
    </source>
</evidence>
<comment type="catalytic activity">
    <reaction evidence="6">
        <text>[3Fe-4S](1+)-[protein] + Fe(2+)-[Dph3] = [3Fe-4S](0)-[protein] + Fe(3+)-[Dph3]</text>
        <dbReference type="Rhea" id="RHEA:71235"/>
        <dbReference type="Rhea" id="RHEA-COMP:17996"/>
        <dbReference type="Rhea" id="RHEA-COMP:17997"/>
        <dbReference type="Rhea" id="RHEA-COMP:18002"/>
        <dbReference type="Rhea" id="RHEA-COMP:18003"/>
        <dbReference type="ChEBI" id="CHEBI:29033"/>
        <dbReference type="ChEBI" id="CHEBI:29034"/>
        <dbReference type="ChEBI" id="CHEBI:33751"/>
        <dbReference type="ChEBI" id="CHEBI:47402"/>
        <dbReference type="ChEBI" id="CHEBI:83228"/>
    </reaction>
</comment>
<evidence type="ECO:0000259" key="9">
    <source>
        <dbReference type="PROSITE" id="PS51074"/>
    </source>
</evidence>
<reference evidence="10 11" key="1">
    <citation type="submission" date="2015-06" db="EMBL/GenBank/DDBJ databases">
        <title>Talaromyces atroroseus IBT 11181 draft genome.</title>
        <authorList>
            <person name="Rasmussen K.B."/>
            <person name="Rasmussen S."/>
            <person name="Petersen B."/>
            <person name="Sicheritz-Ponten T."/>
            <person name="Mortensen U.H."/>
            <person name="Thrane U."/>
        </authorList>
    </citation>
    <scope>NUCLEOTIDE SEQUENCE [LARGE SCALE GENOMIC DNA]</scope>
    <source>
        <strain evidence="10 11">IBT 11181</strain>
    </source>
</reference>
<dbReference type="EMBL" id="LFMY01000006">
    <property type="protein sequence ID" value="OKL59994.1"/>
    <property type="molecule type" value="Genomic_DNA"/>
</dbReference>
<evidence type="ECO:0000256" key="8">
    <source>
        <dbReference type="ARBA" id="ARBA00048125"/>
    </source>
</evidence>
<dbReference type="Pfam" id="PF05207">
    <property type="entry name" value="Zn_ribbon_CSL"/>
    <property type="match status" value="1"/>
</dbReference>
<proteinExistence type="inferred from homology"/>
<protein>
    <recommendedName>
        <fullName evidence="7">Diphthamide biosynthesis protein 3</fullName>
    </recommendedName>
</protein>
<dbReference type="SUPFAM" id="SSF144217">
    <property type="entry name" value="CSL zinc finger"/>
    <property type="match status" value="1"/>
</dbReference>
<evidence type="ECO:0000256" key="1">
    <source>
        <dbReference type="ARBA" id="ARBA00001954"/>
    </source>
</evidence>
<organism evidence="10 11">
    <name type="scientific">Talaromyces atroroseus</name>
    <dbReference type="NCBI Taxonomy" id="1441469"/>
    <lineage>
        <taxon>Eukaryota</taxon>
        <taxon>Fungi</taxon>
        <taxon>Dikarya</taxon>
        <taxon>Ascomycota</taxon>
        <taxon>Pezizomycotina</taxon>
        <taxon>Eurotiomycetes</taxon>
        <taxon>Eurotiomycetidae</taxon>
        <taxon>Eurotiales</taxon>
        <taxon>Trichocomaceae</taxon>
        <taxon>Talaromyces</taxon>
        <taxon>Talaromyces sect. Trachyspermi</taxon>
    </lineage>
</organism>
<keyword evidence="4" id="KW-0408">Iron</keyword>
<dbReference type="GeneID" id="31004535"/>
<dbReference type="InterPro" id="IPR007872">
    <property type="entry name" value="DPH_MB_dom"/>
</dbReference>
<dbReference type="STRING" id="1441469.A0A225ANP5"/>
<dbReference type="OrthoDB" id="66964at2759"/>
<dbReference type="Proteomes" id="UP000214365">
    <property type="component" value="Unassembled WGS sequence"/>
</dbReference>
<dbReference type="PANTHER" id="PTHR21454:SF31">
    <property type="entry name" value="DIPHTHAMIDE BIOSYNTHESIS PROTEIN 3"/>
    <property type="match status" value="1"/>
</dbReference>
<keyword evidence="3" id="KW-0479">Metal-binding</keyword>
<evidence type="ECO:0000313" key="10">
    <source>
        <dbReference type="EMBL" id="OKL59994.1"/>
    </source>
</evidence>
<sequence>MMIPPCDPSILEKNPQFKKLHQHLTGNLLNADGTTRADADSPERNSLAKLRETSAVIATFLDAPSKLNEFEGAPEQERQVSLLNRDIQNFHENIHVFIPLLSDTISSWLTSLRSVADAAGSSTATTNNNIRSNVPAANQSRSRIRSRLSLNARKIQPPRLSTLLEQRISRLCELQISELPASRRIMAVTAASLLAARGEAMERMIVLLERAKHGALSRATKAHADYLATVAECMNNKVQVTKLETLSTIYTPESTMALKNYRTYLYEVQKSLEEKKTIASQTLEEFDQVGINRNNNNSKAAPGPMAHIARRYGDLAREVEVLATSTPQSTTTRRNEEEKKMADDDQISIYDEIEIEDMTYDPNLEIYHYPCPCGDRFEISIDSLRDGEEIAVCPSCSLMIRVIFDANDLVTEEKPEVSTEVKVQA</sequence>
<feature type="domain" description="DPH-type MB" evidence="9">
    <location>
        <begin position="349"/>
        <end position="405"/>
    </location>
</feature>
<accession>A0A225ANP5</accession>
<evidence type="ECO:0000256" key="2">
    <source>
        <dbReference type="ARBA" id="ARBA00005156"/>
    </source>
</evidence>
<dbReference type="InterPro" id="IPR029327">
    <property type="entry name" value="HAUS4"/>
</dbReference>
<comment type="similarity">
    <text evidence="5">Belongs to the DPH3 family.</text>
</comment>
<comment type="cofactor">
    <cofactor evidence="1">
        <name>Fe(2+)</name>
        <dbReference type="ChEBI" id="CHEBI:29033"/>
    </cofactor>
</comment>
<dbReference type="PANTHER" id="PTHR21454">
    <property type="entry name" value="DPH3 HOMOLOG-RELATED"/>
    <property type="match status" value="1"/>
</dbReference>
<dbReference type="InterPro" id="IPR044248">
    <property type="entry name" value="DPH3/4-like"/>
</dbReference>